<sequence>MHLLPNVLNRRIHHGYHFRPHHHIHHARKRRGDVEKGGGIPGQDPETSPSGLDNDSLDPLLESVDQAEANSKKYRILPIFSGIMVPFAVMLAIPSLTGHWYVKTDADNVTVETQPNPVLLDVGMAFSIACGVLANICLVVRFAEREVRWMTWGAIVFLTLHDLINIPTVTAFGIIRRVDDGFTYGQPFWFTVCSTIASTATNITLIIDLARTPDFRNSGSGLTTKQRSLVIISIILLTYVSFGSLIQTKLQNMTFIDALYFSVVSIETIGFGDIPLQTNKARIFTCFYIGGGLLNIALAVAMARDALLEAAVINFRARRRMHERERRLRSRWRAAVRWRLRLQGRPVWVHQQHHSHTKPNLHRKKPRQWFKWIVQTWDKMFDRLAFESDDPAWRFLRGPRHRRLNVEALTDSQLHAAALEAGAPLAQLVPSSLGIPRQEAPARTGISLSRNPTMDSENDPSLPLTHFRMGAMLSLLGNFAVAVTHSSHEMAPHHPPLDGVRLDAHVPDEETHDDVLNHHHELQSAITTHGVPFARSLTIQEDEISMVERLEGDEQNAFYTRLTIALVLFVVFWMGGAAIFMRTERWSFGIAVYFCFISFTTVGYGDYSPKTPAGRSIFVVWALLGVATVTILISVVSEAYSTRYKSIIRSEVYHATSGPAPVDQRPNDLTHRQTFLESSSMLNSPTTTTPPAAYFESTPISRPVLRLSTIHEHPVTSTASFQVSPQNSSQESTTIKILAQIASLKSMIDIARAPSPEDPEHKLNTLTSRLEDGLHEIEKLLDTPVS</sequence>
<evidence type="ECO:0000313" key="12">
    <source>
        <dbReference type="EMBL" id="KAF9529080.1"/>
    </source>
</evidence>
<dbReference type="Gene3D" id="1.10.287.70">
    <property type="match status" value="2"/>
</dbReference>
<feature type="domain" description="Potassium channel" evidence="11">
    <location>
        <begin position="235"/>
        <end position="307"/>
    </location>
</feature>
<dbReference type="SUPFAM" id="SSF81324">
    <property type="entry name" value="Voltage-gated potassium channels"/>
    <property type="match status" value="2"/>
</dbReference>
<dbReference type="PANTHER" id="PTHR11003">
    <property type="entry name" value="POTASSIUM CHANNEL, SUBFAMILY K"/>
    <property type="match status" value="1"/>
</dbReference>
<dbReference type="AlphaFoldDB" id="A0A9P6EHD6"/>
<proteinExistence type="inferred from homology"/>
<feature type="transmembrane region" description="Helical" evidence="10">
    <location>
        <begin position="558"/>
        <end position="579"/>
    </location>
</feature>
<keyword evidence="13" id="KW-1185">Reference proteome</keyword>
<keyword evidence="2 8" id="KW-0813">Transport</keyword>
<feature type="compositionally biased region" description="Basic residues" evidence="9">
    <location>
        <begin position="19"/>
        <end position="31"/>
    </location>
</feature>
<evidence type="ECO:0000256" key="6">
    <source>
        <dbReference type="ARBA" id="ARBA00023136"/>
    </source>
</evidence>
<dbReference type="InterPro" id="IPR003280">
    <property type="entry name" value="2pore_dom_K_chnl"/>
</dbReference>
<feature type="transmembrane region" description="Helical" evidence="10">
    <location>
        <begin position="187"/>
        <end position="207"/>
    </location>
</feature>
<feature type="domain" description="Potassium channel" evidence="11">
    <location>
        <begin position="570"/>
        <end position="640"/>
    </location>
</feature>
<dbReference type="GO" id="GO:0030322">
    <property type="term" value="P:stabilization of membrane potential"/>
    <property type="evidence" value="ECO:0007669"/>
    <property type="project" value="TreeGrafter"/>
</dbReference>
<comment type="subcellular location">
    <subcellularLocation>
        <location evidence="1">Membrane</location>
        <topology evidence="1">Multi-pass membrane protein</topology>
    </subcellularLocation>
</comment>
<evidence type="ECO:0000259" key="11">
    <source>
        <dbReference type="Pfam" id="PF07885"/>
    </source>
</evidence>
<dbReference type="PRINTS" id="PR01333">
    <property type="entry name" value="2POREKCHANEL"/>
</dbReference>
<evidence type="ECO:0000256" key="1">
    <source>
        <dbReference type="ARBA" id="ARBA00004141"/>
    </source>
</evidence>
<evidence type="ECO:0000256" key="8">
    <source>
        <dbReference type="RuleBase" id="RU003857"/>
    </source>
</evidence>
<dbReference type="GO" id="GO:0005886">
    <property type="term" value="C:plasma membrane"/>
    <property type="evidence" value="ECO:0007669"/>
    <property type="project" value="TreeGrafter"/>
</dbReference>
<evidence type="ECO:0000256" key="5">
    <source>
        <dbReference type="ARBA" id="ARBA00023065"/>
    </source>
</evidence>
<dbReference type="GO" id="GO:0015271">
    <property type="term" value="F:outward rectifier potassium channel activity"/>
    <property type="evidence" value="ECO:0007669"/>
    <property type="project" value="TreeGrafter"/>
</dbReference>
<evidence type="ECO:0000313" key="13">
    <source>
        <dbReference type="Proteomes" id="UP000807306"/>
    </source>
</evidence>
<dbReference type="GO" id="GO:0022841">
    <property type="term" value="F:potassium ion leak channel activity"/>
    <property type="evidence" value="ECO:0007669"/>
    <property type="project" value="TreeGrafter"/>
</dbReference>
<feature type="transmembrane region" description="Helical" evidence="10">
    <location>
        <begin position="76"/>
        <end position="102"/>
    </location>
</feature>
<feature type="transmembrane region" description="Helical" evidence="10">
    <location>
        <begin position="283"/>
        <end position="303"/>
    </location>
</feature>
<comment type="similarity">
    <text evidence="8">Belongs to the two pore domain potassium channel (TC 1.A.1.8) family.</text>
</comment>
<feature type="transmembrane region" description="Helical" evidence="10">
    <location>
        <begin position="228"/>
        <end position="246"/>
    </location>
</feature>
<comment type="caution">
    <text evidence="12">The sequence shown here is derived from an EMBL/GenBank/DDBJ whole genome shotgun (WGS) entry which is preliminary data.</text>
</comment>
<accession>A0A9P6EHD6</accession>
<feature type="transmembrane region" description="Helical" evidence="10">
    <location>
        <begin position="122"/>
        <end position="143"/>
    </location>
</feature>
<evidence type="ECO:0000256" key="4">
    <source>
        <dbReference type="ARBA" id="ARBA00022989"/>
    </source>
</evidence>
<feature type="region of interest" description="Disordered" evidence="9">
    <location>
        <begin position="19"/>
        <end position="57"/>
    </location>
</feature>
<evidence type="ECO:0000256" key="2">
    <source>
        <dbReference type="ARBA" id="ARBA00022448"/>
    </source>
</evidence>
<keyword evidence="4 10" id="KW-1133">Transmembrane helix</keyword>
<keyword evidence="5 8" id="KW-0406">Ion transport</keyword>
<dbReference type="EMBL" id="MU157848">
    <property type="protein sequence ID" value="KAF9529080.1"/>
    <property type="molecule type" value="Genomic_DNA"/>
</dbReference>
<dbReference type="Proteomes" id="UP000807306">
    <property type="component" value="Unassembled WGS sequence"/>
</dbReference>
<feature type="transmembrane region" description="Helical" evidence="10">
    <location>
        <begin position="586"/>
        <end position="605"/>
    </location>
</feature>
<evidence type="ECO:0000256" key="7">
    <source>
        <dbReference type="ARBA" id="ARBA00023303"/>
    </source>
</evidence>
<keyword evidence="3 8" id="KW-0812">Transmembrane</keyword>
<dbReference type="OrthoDB" id="297496at2759"/>
<feature type="transmembrane region" description="Helical" evidence="10">
    <location>
        <begin position="155"/>
        <end position="175"/>
    </location>
</feature>
<evidence type="ECO:0000256" key="10">
    <source>
        <dbReference type="SAM" id="Phobius"/>
    </source>
</evidence>
<gene>
    <name evidence="12" type="ORF">CPB83DRAFT_853192</name>
</gene>
<keyword evidence="7 8" id="KW-0407">Ion channel</keyword>
<dbReference type="InterPro" id="IPR013099">
    <property type="entry name" value="K_chnl_dom"/>
</dbReference>
<protein>
    <recommendedName>
        <fullName evidence="11">Potassium channel domain-containing protein</fullName>
    </recommendedName>
</protein>
<feature type="transmembrane region" description="Helical" evidence="10">
    <location>
        <begin position="258"/>
        <end position="276"/>
    </location>
</feature>
<evidence type="ECO:0000256" key="9">
    <source>
        <dbReference type="SAM" id="MobiDB-lite"/>
    </source>
</evidence>
<organism evidence="12 13">
    <name type="scientific">Crepidotus variabilis</name>
    <dbReference type="NCBI Taxonomy" id="179855"/>
    <lineage>
        <taxon>Eukaryota</taxon>
        <taxon>Fungi</taxon>
        <taxon>Dikarya</taxon>
        <taxon>Basidiomycota</taxon>
        <taxon>Agaricomycotina</taxon>
        <taxon>Agaricomycetes</taxon>
        <taxon>Agaricomycetidae</taxon>
        <taxon>Agaricales</taxon>
        <taxon>Agaricineae</taxon>
        <taxon>Crepidotaceae</taxon>
        <taxon>Crepidotus</taxon>
    </lineage>
</organism>
<dbReference type="PANTHER" id="PTHR11003:SF342">
    <property type="entry name" value="OUTWARD-RECTIFIER POTASSIUM CHANNEL TOK1"/>
    <property type="match status" value="1"/>
</dbReference>
<evidence type="ECO:0000256" key="3">
    <source>
        <dbReference type="ARBA" id="ARBA00022692"/>
    </source>
</evidence>
<reference evidence="12" key="1">
    <citation type="submission" date="2020-11" db="EMBL/GenBank/DDBJ databases">
        <authorList>
            <consortium name="DOE Joint Genome Institute"/>
            <person name="Ahrendt S."/>
            <person name="Riley R."/>
            <person name="Andreopoulos W."/>
            <person name="Labutti K."/>
            <person name="Pangilinan J."/>
            <person name="Ruiz-Duenas F.J."/>
            <person name="Barrasa J.M."/>
            <person name="Sanchez-Garcia M."/>
            <person name="Camarero S."/>
            <person name="Miyauchi S."/>
            <person name="Serrano A."/>
            <person name="Linde D."/>
            <person name="Babiker R."/>
            <person name="Drula E."/>
            <person name="Ayuso-Fernandez I."/>
            <person name="Pacheco R."/>
            <person name="Padilla G."/>
            <person name="Ferreira P."/>
            <person name="Barriuso J."/>
            <person name="Kellner H."/>
            <person name="Castanera R."/>
            <person name="Alfaro M."/>
            <person name="Ramirez L."/>
            <person name="Pisabarro A.G."/>
            <person name="Kuo A."/>
            <person name="Tritt A."/>
            <person name="Lipzen A."/>
            <person name="He G."/>
            <person name="Yan M."/>
            <person name="Ng V."/>
            <person name="Cullen D."/>
            <person name="Martin F."/>
            <person name="Rosso M.-N."/>
            <person name="Henrissat B."/>
            <person name="Hibbett D."/>
            <person name="Martinez A.T."/>
            <person name="Grigoriev I.V."/>
        </authorList>
    </citation>
    <scope>NUCLEOTIDE SEQUENCE</scope>
    <source>
        <strain evidence="12">CBS 506.95</strain>
    </source>
</reference>
<name>A0A9P6EHD6_9AGAR</name>
<keyword evidence="6 10" id="KW-0472">Membrane</keyword>
<dbReference type="Pfam" id="PF07885">
    <property type="entry name" value="Ion_trans_2"/>
    <property type="match status" value="2"/>
</dbReference>
<feature type="transmembrane region" description="Helical" evidence="10">
    <location>
        <begin position="617"/>
        <end position="640"/>
    </location>
</feature>